<organism evidence="1 2">
    <name type="scientific">Populus alba x Populus x berolinensis</name>
    <dbReference type="NCBI Taxonomy" id="444605"/>
    <lineage>
        <taxon>Eukaryota</taxon>
        <taxon>Viridiplantae</taxon>
        <taxon>Streptophyta</taxon>
        <taxon>Embryophyta</taxon>
        <taxon>Tracheophyta</taxon>
        <taxon>Spermatophyta</taxon>
        <taxon>Magnoliopsida</taxon>
        <taxon>eudicotyledons</taxon>
        <taxon>Gunneridae</taxon>
        <taxon>Pentapetalae</taxon>
        <taxon>rosids</taxon>
        <taxon>fabids</taxon>
        <taxon>Malpighiales</taxon>
        <taxon>Salicaceae</taxon>
        <taxon>Saliceae</taxon>
        <taxon>Populus</taxon>
    </lineage>
</organism>
<protein>
    <submittedName>
        <fullName evidence="1">Uncharacterized protein</fullName>
    </submittedName>
</protein>
<evidence type="ECO:0000313" key="2">
    <source>
        <dbReference type="Proteomes" id="UP001164929"/>
    </source>
</evidence>
<sequence length="40" mass="4670">MLFTEAYSFYADYGILKALRWHNSRGTFLDLGQRNNASEI</sequence>
<name>A0AAD6LGJ9_9ROSI</name>
<proteinExistence type="predicted"/>
<dbReference type="Proteomes" id="UP001164929">
    <property type="component" value="Chromosome 17"/>
</dbReference>
<keyword evidence="2" id="KW-1185">Reference proteome</keyword>
<dbReference type="EMBL" id="JAQIZT010000017">
    <property type="protein sequence ID" value="KAJ6960074.1"/>
    <property type="molecule type" value="Genomic_DNA"/>
</dbReference>
<comment type="caution">
    <text evidence="1">The sequence shown here is derived from an EMBL/GenBank/DDBJ whole genome shotgun (WGS) entry which is preliminary data.</text>
</comment>
<reference evidence="1" key="1">
    <citation type="journal article" date="2023" name="Mol. Ecol. Resour.">
        <title>Chromosome-level genome assembly of a triploid poplar Populus alba 'Berolinensis'.</title>
        <authorList>
            <person name="Chen S."/>
            <person name="Yu Y."/>
            <person name="Wang X."/>
            <person name="Wang S."/>
            <person name="Zhang T."/>
            <person name="Zhou Y."/>
            <person name="He R."/>
            <person name="Meng N."/>
            <person name="Wang Y."/>
            <person name="Liu W."/>
            <person name="Liu Z."/>
            <person name="Liu J."/>
            <person name="Guo Q."/>
            <person name="Huang H."/>
            <person name="Sederoff R.R."/>
            <person name="Wang G."/>
            <person name="Qu G."/>
            <person name="Chen S."/>
        </authorList>
    </citation>
    <scope>NUCLEOTIDE SEQUENCE</scope>
    <source>
        <strain evidence="1">SC-2020</strain>
    </source>
</reference>
<evidence type="ECO:0000313" key="1">
    <source>
        <dbReference type="EMBL" id="KAJ6960074.1"/>
    </source>
</evidence>
<dbReference type="AlphaFoldDB" id="A0AAD6LGJ9"/>
<gene>
    <name evidence="1" type="ORF">NC653_038193</name>
</gene>
<accession>A0AAD6LGJ9</accession>